<proteinExistence type="predicted"/>
<protein>
    <recommendedName>
        <fullName evidence="1">DNA ligase (NAD(+))</fullName>
        <ecNumber evidence="1">6.5.1.2</ecNumber>
    </recommendedName>
</protein>
<evidence type="ECO:0000256" key="3">
    <source>
        <dbReference type="ARBA" id="ARBA00022705"/>
    </source>
</evidence>
<keyword evidence="4" id="KW-0520">NAD</keyword>
<dbReference type="InterPro" id="IPR036420">
    <property type="entry name" value="BRCT_dom_sf"/>
</dbReference>
<organism evidence="7">
    <name type="scientific">viral metagenome</name>
    <dbReference type="NCBI Taxonomy" id="1070528"/>
    <lineage>
        <taxon>unclassified sequences</taxon>
        <taxon>metagenomes</taxon>
        <taxon>organismal metagenomes</taxon>
    </lineage>
</organism>
<evidence type="ECO:0000259" key="6">
    <source>
        <dbReference type="SMART" id="SM00532"/>
    </source>
</evidence>
<dbReference type="GO" id="GO:0006281">
    <property type="term" value="P:DNA repair"/>
    <property type="evidence" value="ECO:0007669"/>
    <property type="project" value="InterPro"/>
</dbReference>
<dbReference type="SMART" id="SM00532">
    <property type="entry name" value="LIGANc"/>
    <property type="match status" value="1"/>
</dbReference>
<dbReference type="GO" id="GO:0003911">
    <property type="term" value="F:DNA ligase (NAD+) activity"/>
    <property type="evidence" value="ECO:0007669"/>
    <property type="project" value="UniProtKB-EC"/>
</dbReference>
<accession>A0A6C0EJ59</accession>
<dbReference type="SUPFAM" id="SSF47794">
    <property type="entry name" value="Rad51 N-terminal domain-like"/>
    <property type="match status" value="1"/>
</dbReference>
<evidence type="ECO:0000256" key="2">
    <source>
        <dbReference type="ARBA" id="ARBA00022598"/>
    </source>
</evidence>
<dbReference type="SUPFAM" id="SSF52113">
    <property type="entry name" value="BRCT domain"/>
    <property type="match status" value="1"/>
</dbReference>
<dbReference type="GO" id="GO:0000166">
    <property type="term" value="F:nucleotide binding"/>
    <property type="evidence" value="ECO:0007669"/>
    <property type="project" value="InterPro"/>
</dbReference>
<dbReference type="InterPro" id="IPR013839">
    <property type="entry name" value="DNAligase_adenylation"/>
</dbReference>
<keyword evidence="2" id="KW-0436">Ligase</keyword>
<dbReference type="Gene3D" id="3.40.50.10190">
    <property type="entry name" value="BRCT domain"/>
    <property type="match status" value="1"/>
</dbReference>
<dbReference type="SUPFAM" id="SSF50249">
    <property type="entry name" value="Nucleic acid-binding proteins"/>
    <property type="match status" value="1"/>
</dbReference>
<dbReference type="InterPro" id="IPR013840">
    <property type="entry name" value="DNAligase_N"/>
</dbReference>
<dbReference type="Gene3D" id="3.30.470.30">
    <property type="entry name" value="DNA ligase/mRNA capping enzyme"/>
    <property type="match status" value="1"/>
</dbReference>
<dbReference type="EC" id="6.5.1.2" evidence="1"/>
<feature type="domain" description="NAD-dependent DNA ligase N-terminal" evidence="6">
    <location>
        <begin position="19"/>
        <end position="427"/>
    </location>
</feature>
<sequence>MKKQFLNWNLIKTNPYKYAKSASQTTLETTIKLASKKYYNATAILSDEQFDILYSYLEEHYINSKLLGNIGVDVESKVKTKLPILLPSMDKIKPDTKALGNWQKDFKGPYTISDKLDGMSLLVVSKNGKNTAYTRGNGSVGQDISWIIDYINIGGLDNAMVRGELVVSKKNWKIIQTAYPKYSNPRNFVSGYTGRGKIDPKLMEYIDFVVYEYINIDLTPMKFNDQIVKLQTLNLTVVFSTPASVVTNTSLSIVLEKRRTESNYDIDGIILTDNGLYERPTGKYPCYAKAFKMVLDDQTAEVSVLNIKWEPSMYGVLNPVIQIHPVLLEGVTIKNVSGYNARFITNNTVGGLIGPGAIIKITRSGGVIPKVISVVKPYLGSTKACLPNTALFDFGWNQTKVDVELLNPDLNDVVNIKRIYHFFNTLGISYFKIGMVTKIFNKGYNTIDKIISIQETDLLKIDGIKTTLSNKIYKAINDSYNKSTVSDLMAGYYCFGNGFGKRRIEPILKAVPTILTDTIDKEVLLAKIVELPGYQEKTVNKFLEGLVLFKDFYKTLPKQKPGKKKFVIKKKLISNKFINRVFCCTGFRADPILKSYIQSNGGLFEETVKSNVTDLIVKSSTAILTVKVKTAVEKGITISYLDGFMI</sequence>
<evidence type="ECO:0000313" key="7">
    <source>
        <dbReference type="EMBL" id="QHT29067.1"/>
    </source>
</evidence>
<dbReference type="Pfam" id="PF01653">
    <property type="entry name" value="DNA_ligase_aden"/>
    <property type="match status" value="1"/>
</dbReference>
<dbReference type="InterPro" id="IPR004150">
    <property type="entry name" value="NAD_DNA_ligase_OB"/>
</dbReference>
<keyword evidence="3" id="KW-0235">DNA replication</keyword>
<comment type="catalytic activity">
    <reaction evidence="5">
        <text>NAD(+) + (deoxyribonucleotide)n-3'-hydroxyl + 5'-phospho-(deoxyribonucleotide)m = (deoxyribonucleotide)n+m + AMP + beta-nicotinamide D-nucleotide.</text>
        <dbReference type="EC" id="6.5.1.2"/>
    </reaction>
</comment>
<dbReference type="InterPro" id="IPR012340">
    <property type="entry name" value="NA-bd_OB-fold"/>
</dbReference>
<evidence type="ECO:0000256" key="4">
    <source>
        <dbReference type="ARBA" id="ARBA00023027"/>
    </source>
</evidence>
<evidence type="ECO:0000256" key="5">
    <source>
        <dbReference type="ARBA" id="ARBA00034005"/>
    </source>
</evidence>
<dbReference type="SUPFAM" id="SSF56091">
    <property type="entry name" value="DNA ligase/mRNA capping enzyme, catalytic domain"/>
    <property type="match status" value="1"/>
</dbReference>
<name>A0A6C0EJ59_9ZZZZ</name>
<dbReference type="Gene3D" id="2.40.50.140">
    <property type="entry name" value="Nucleic acid-binding proteins"/>
    <property type="match status" value="1"/>
</dbReference>
<dbReference type="AlphaFoldDB" id="A0A6C0EJ59"/>
<reference evidence="7" key="1">
    <citation type="journal article" date="2020" name="Nature">
        <title>Giant virus diversity and host interactions through global metagenomics.</title>
        <authorList>
            <person name="Schulz F."/>
            <person name="Roux S."/>
            <person name="Paez-Espino D."/>
            <person name="Jungbluth S."/>
            <person name="Walsh D.A."/>
            <person name="Denef V.J."/>
            <person name="McMahon K.D."/>
            <person name="Konstantinidis K.T."/>
            <person name="Eloe-Fadrosh E.A."/>
            <person name="Kyrpides N.C."/>
            <person name="Woyke T."/>
        </authorList>
    </citation>
    <scope>NUCLEOTIDE SEQUENCE</scope>
    <source>
        <strain evidence="7">GVMAG-M-3300001351-8</strain>
    </source>
</reference>
<evidence type="ECO:0000256" key="1">
    <source>
        <dbReference type="ARBA" id="ARBA00012722"/>
    </source>
</evidence>
<dbReference type="GO" id="GO:0006260">
    <property type="term" value="P:DNA replication"/>
    <property type="evidence" value="ECO:0007669"/>
    <property type="project" value="UniProtKB-KW"/>
</dbReference>
<dbReference type="InterPro" id="IPR010995">
    <property type="entry name" value="DNA_repair_Rad51/TF_NusA_a-hlx"/>
</dbReference>
<dbReference type="EMBL" id="MN738868">
    <property type="protein sequence ID" value="QHT29067.1"/>
    <property type="molecule type" value="Genomic_DNA"/>
</dbReference>
<dbReference type="Pfam" id="PF03120">
    <property type="entry name" value="OB_DNA_ligase"/>
    <property type="match status" value="1"/>
</dbReference>